<dbReference type="GO" id="GO:0016301">
    <property type="term" value="F:kinase activity"/>
    <property type="evidence" value="ECO:0007669"/>
    <property type="project" value="UniProtKB-KW"/>
</dbReference>
<evidence type="ECO:0000313" key="6">
    <source>
        <dbReference type="Proteomes" id="UP000252355"/>
    </source>
</evidence>
<dbReference type="InterPro" id="IPR027417">
    <property type="entry name" value="P-loop_NTPase"/>
</dbReference>
<sequence length="615" mass="67709">MIHRFRCLLQRRWRAVRGAALAGFVLGFLAVLVGGASCLGTATLVVAHPPPGADAGLAESFAVLVSRYLERFRDPVAVSTWLNGRGIALDPLQIQSQLEVLPEMQGGCQFQVRLRGDSPWQVRRVLEAYIVWIREEAARLRQDHVRALQRFYARRRAELQAEKARYAAALAALHAELRCHDLPSALARLETRRAQLQKELIRQEQLRRQLMDRLAVLARPAPAPVGRSATKRKPTPAPRRASREAAALRSSLEADLRRVQARQIAVRSALAEVDKSLLLLQEKREEYEEVQQNLLRREQALDHWCRQSNLAALVGETGLGTITLAAGPTLETTGLTFQRWETWLGLVALSWLAGLGGALVGEMRDRTVRHPFLLPLGRGVAIEGRVVEVDPALARETEGEIGDPVLESLVGHPSLVALGSRVLAACERQPFRTLALLSPVPDSGTSTVTAALAIHLARAGRNVLLIDADLRRPAHRLRFWLPSRPGLTAWRPGRALADLTASVGIPGLRVLPTGALPPDPARFWNEPGWVRAWLDEARSLADLVLIDLPPLRQGTPIGRLLACLDRLVLVAGVGRTTLAEVQAACEVLRAEEREPAGLVYTRIPPEEFQGGWQPA</sequence>
<dbReference type="CDD" id="cd05387">
    <property type="entry name" value="BY-kinase"/>
    <property type="match status" value="1"/>
</dbReference>
<gene>
    <name evidence="5" type="ORF">OZSIB_1807</name>
</gene>
<feature type="region of interest" description="Disordered" evidence="4">
    <location>
        <begin position="222"/>
        <end position="243"/>
    </location>
</feature>
<keyword evidence="5" id="KW-0808">Transferase</keyword>
<keyword evidence="2" id="KW-0067">ATP-binding</keyword>
<dbReference type="Gene3D" id="3.40.50.300">
    <property type="entry name" value="P-loop containing nucleotide triphosphate hydrolases"/>
    <property type="match status" value="1"/>
</dbReference>
<dbReference type="PANTHER" id="PTHR32309">
    <property type="entry name" value="TYROSINE-PROTEIN KINASE"/>
    <property type="match status" value="1"/>
</dbReference>
<evidence type="ECO:0000256" key="2">
    <source>
        <dbReference type="ARBA" id="ARBA00022840"/>
    </source>
</evidence>
<evidence type="ECO:0000313" key="5">
    <source>
        <dbReference type="EMBL" id="RCK78031.1"/>
    </source>
</evidence>
<feature type="coiled-coil region" evidence="3">
    <location>
        <begin position="270"/>
        <end position="300"/>
    </location>
</feature>
<keyword evidence="1" id="KW-0547">Nucleotide-binding</keyword>
<dbReference type="AlphaFoldDB" id="A0A367ZKX9"/>
<organism evidence="5 6">
    <name type="scientific">Candidatus Ozemobacter sibiricus</name>
    <dbReference type="NCBI Taxonomy" id="2268124"/>
    <lineage>
        <taxon>Bacteria</taxon>
        <taxon>Candidatus Ozemobacteria</taxon>
        <taxon>Candidatus Ozemobacterales</taxon>
        <taxon>Candidatus Ozemobacteraceae</taxon>
        <taxon>Candidatus Ozemobacter</taxon>
    </lineage>
</organism>
<proteinExistence type="predicted"/>
<comment type="caution">
    <text evidence="5">The sequence shown here is derived from an EMBL/GenBank/DDBJ whole genome shotgun (WGS) entry which is preliminary data.</text>
</comment>
<keyword evidence="3" id="KW-0175">Coiled coil</keyword>
<name>A0A367ZKX9_9BACT</name>
<reference evidence="5 6" key="1">
    <citation type="submission" date="2018-05" db="EMBL/GenBank/DDBJ databases">
        <title>A metagenomic window into the 2 km-deep terrestrial subsurface aquifer revealed taxonomically and functionally diverse microbial community comprising novel uncultured bacterial lineages.</title>
        <authorList>
            <person name="Kadnikov V.V."/>
            <person name="Mardanov A.V."/>
            <person name="Beletsky A.V."/>
            <person name="Banks D."/>
            <person name="Pimenov N.V."/>
            <person name="Frank Y.A."/>
            <person name="Karnachuk O.V."/>
            <person name="Ravin N.V."/>
        </authorList>
    </citation>
    <scope>NUCLEOTIDE SEQUENCE [LARGE SCALE GENOMIC DNA]</scope>
    <source>
        <strain evidence="5">BY5</strain>
    </source>
</reference>
<evidence type="ECO:0000256" key="3">
    <source>
        <dbReference type="SAM" id="Coils"/>
    </source>
</evidence>
<dbReference type="InterPro" id="IPR050445">
    <property type="entry name" value="Bact_polysacc_biosynth/exp"/>
</dbReference>
<dbReference type="PANTHER" id="PTHR32309:SF31">
    <property type="entry name" value="CAPSULAR EXOPOLYSACCHARIDE FAMILY"/>
    <property type="match status" value="1"/>
</dbReference>
<evidence type="ECO:0000256" key="4">
    <source>
        <dbReference type="SAM" id="MobiDB-lite"/>
    </source>
</evidence>
<dbReference type="Proteomes" id="UP000252355">
    <property type="component" value="Unassembled WGS sequence"/>
</dbReference>
<dbReference type="EMBL" id="QOQW01000028">
    <property type="protein sequence ID" value="RCK78031.1"/>
    <property type="molecule type" value="Genomic_DNA"/>
</dbReference>
<dbReference type="SUPFAM" id="SSF52540">
    <property type="entry name" value="P-loop containing nucleoside triphosphate hydrolases"/>
    <property type="match status" value="1"/>
</dbReference>
<evidence type="ECO:0000256" key="1">
    <source>
        <dbReference type="ARBA" id="ARBA00022741"/>
    </source>
</evidence>
<feature type="coiled-coil region" evidence="3">
    <location>
        <begin position="156"/>
        <end position="213"/>
    </location>
</feature>
<dbReference type="InterPro" id="IPR005702">
    <property type="entry name" value="Wzc-like_C"/>
</dbReference>
<keyword evidence="5" id="KW-0418">Kinase</keyword>
<accession>A0A367ZKX9</accession>
<protein>
    <submittedName>
        <fullName evidence="5">Tyrosine-protein kinase EpsD</fullName>
    </submittedName>
</protein>